<feature type="region of interest" description="Disordered" evidence="5">
    <location>
        <begin position="1"/>
        <end position="35"/>
    </location>
</feature>
<dbReference type="Pfam" id="PF09734">
    <property type="entry name" value="Tau95"/>
    <property type="match status" value="1"/>
</dbReference>
<keyword evidence="2" id="KW-0238">DNA-binding</keyword>
<feature type="region of interest" description="Disordered" evidence="5">
    <location>
        <begin position="110"/>
        <end position="132"/>
    </location>
</feature>
<dbReference type="PANTHER" id="PTHR13230:SF5">
    <property type="entry name" value="GENERAL TRANSCRIPTION FACTOR 3C POLYPEPTIDE 5"/>
    <property type="match status" value="1"/>
</dbReference>
<feature type="region of interest" description="Disordered" evidence="5">
    <location>
        <begin position="542"/>
        <end position="635"/>
    </location>
</feature>
<name>A0ABR3SCJ8_9PEZI</name>
<evidence type="ECO:0000313" key="9">
    <source>
        <dbReference type="Proteomes" id="UP001521116"/>
    </source>
</evidence>
<evidence type="ECO:0000313" key="8">
    <source>
        <dbReference type="EMBL" id="KAL1617135.1"/>
    </source>
</evidence>
<feature type="compositionally biased region" description="Acidic residues" evidence="5">
    <location>
        <begin position="603"/>
        <end position="616"/>
    </location>
</feature>
<comment type="caution">
    <text evidence="8">The sequence shown here is derived from an EMBL/GenBank/DDBJ whole genome shotgun (WGS) entry which is preliminary data.</text>
</comment>
<dbReference type="InterPro" id="IPR019136">
    <property type="entry name" value="TF_IIIC_su-5_HTH"/>
</dbReference>
<sequence>MDDDIIDRLYDQPQPAPRPLQLRPPAPTQPSPALAVPPDAVVSIEHPCIVKNIDNGVKSLGGRVALDKFLNTKDRDKTIGASLRPHDPMAKPVMSTFTKTQNLLLRVSVPRRTGRKRKRGSDGPWLQDPEAGEAPHADAHILMQSLRDNPDNYSIQPVGLAHENHRFRQLPDFQYATSGLPLANMLRDTFLPFQYPKLRNFKLSDERRNHRDPDIGPSAQFSGVEVPYNYTYRQNPAVKIAQDEHGRQVMYNPTASRKFIMHSVEIEAEHILHESPVPLPPEESLESHIRGTIANMRKLLDERPIMTKRYLLNHIEAPTDDSIRSSYAYVGYSFKSGPWRDTLIKFGVDPRKDPKYRHYQTVMFKIVMPSEKESSEDPNKWMDARNIWRREGKPRAPHLGKTTHIFDGKTLVPDGKVWQACDITDLQLRKILDTDKIRAECNIKSDGWYLNGTWAKIKVLMREKIAIIMKGNTPNDDDYRRIVEFPDLITLENLEETSVGRDSTVSEKEHKMLADIRNLAKQNFRNWRKGQGLSNTDVEMADADATDRQSQSAANSPTKDGGADDRPGQPDMEIRGSQPTGDVEDEEMEEEMDGQDSTVMVGTEDEDSEDDEDGVDDLMGPMDNDAGSDGPEDDD</sequence>
<evidence type="ECO:0000256" key="3">
    <source>
        <dbReference type="ARBA" id="ARBA00023163"/>
    </source>
</evidence>
<accession>A0ABR3SCJ8</accession>
<feature type="compositionally biased region" description="Pro residues" evidence="5">
    <location>
        <begin position="14"/>
        <end position="30"/>
    </location>
</feature>
<feature type="compositionally biased region" description="Basic and acidic residues" evidence="5">
    <location>
        <begin position="1"/>
        <end position="10"/>
    </location>
</feature>
<dbReference type="InterPro" id="IPR041499">
    <property type="entry name" value="Tfc1/Sfc1_N"/>
</dbReference>
<evidence type="ECO:0000256" key="4">
    <source>
        <dbReference type="ARBA" id="ARBA00023242"/>
    </source>
</evidence>
<feature type="compositionally biased region" description="Polar residues" evidence="5">
    <location>
        <begin position="548"/>
        <end position="558"/>
    </location>
</feature>
<dbReference type="PANTHER" id="PTHR13230">
    <property type="entry name" value="GENERAL TRANSCRIPTION FACTOR IIIC, POLYPEPTIDE 5"/>
    <property type="match status" value="1"/>
</dbReference>
<feature type="domain" description="Transcription factor IIIC subunit Tfc1/Sfc1 triple barrel" evidence="7">
    <location>
        <begin position="42"/>
        <end position="175"/>
    </location>
</feature>
<feature type="compositionally biased region" description="Basic and acidic residues" evidence="5">
    <location>
        <begin position="561"/>
        <end position="574"/>
    </location>
</feature>
<evidence type="ECO:0000259" key="6">
    <source>
        <dbReference type="Pfam" id="PF09734"/>
    </source>
</evidence>
<dbReference type="InterPro" id="IPR042536">
    <property type="entry name" value="TFIIIC_tauA_Sfc1"/>
</dbReference>
<gene>
    <name evidence="8" type="primary">TFC1</name>
    <name evidence="8" type="ORF">SLS56_011103</name>
</gene>
<feature type="domain" description="Transcription factor IIIC subunit 5 HTH" evidence="6">
    <location>
        <begin position="216"/>
        <end position="365"/>
    </location>
</feature>
<dbReference type="EMBL" id="JAJVDC020000240">
    <property type="protein sequence ID" value="KAL1617135.1"/>
    <property type="molecule type" value="Genomic_DNA"/>
</dbReference>
<keyword evidence="9" id="KW-1185">Reference proteome</keyword>
<evidence type="ECO:0000256" key="1">
    <source>
        <dbReference type="ARBA" id="ARBA00004123"/>
    </source>
</evidence>
<protein>
    <submittedName>
        <fullName evidence="8">Tau 95 subunit of transcription factor TFIIIC</fullName>
    </submittedName>
</protein>
<organism evidence="8 9">
    <name type="scientific">Neofusicoccum ribis</name>
    <dbReference type="NCBI Taxonomy" id="45134"/>
    <lineage>
        <taxon>Eukaryota</taxon>
        <taxon>Fungi</taxon>
        <taxon>Dikarya</taxon>
        <taxon>Ascomycota</taxon>
        <taxon>Pezizomycotina</taxon>
        <taxon>Dothideomycetes</taxon>
        <taxon>Dothideomycetes incertae sedis</taxon>
        <taxon>Botryosphaeriales</taxon>
        <taxon>Botryosphaeriaceae</taxon>
        <taxon>Neofusicoccum</taxon>
    </lineage>
</organism>
<comment type="subcellular location">
    <subcellularLocation>
        <location evidence="1">Nucleus</location>
    </subcellularLocation>
</comment>
<evidence type="ECO:0000256" key="2">
    <source>
        <dbReference type="ARBA" id="ARBA00023125"/>
    </source>
</evidence>
<dbReference type="Proteomes" id="UP001521116">
    <property type="component" value="Unassembled WGS sequence"/>
</dbReference>
<feature type="compositionally biased region" description="Acidic residues" evidence="5">
    <location>
        <begin position="582"/>
        <end position="594"/>
    </location>
</feature>
<dbReference type="InterPro" id="IPR040454">
    <property type="entry name" value="TF_IIIC_Tfc1/Sfc1"/>
</dbReference>
<reference evidence="8 9" key="1">
    <citation type="submission" date="2024-02" db="EMBL/GenBank/DDBJ databases">
        <title>De novo assembly and annotation of 12 fungi associated with fruit tree decline syndrome in Ontario, Canada.</title>
        <authorList>
            <person name="Sulman M."/>
            <person name="Ellouze W."/>
            <person name="Ilyukhin E."/>
        </authorList>
    </citation>
    <scope>NUCLEOTIDE SEQUENCE [LARGE SCALE GENOMIC DNA]</scope>
    <source>
        <strain evidence="8 9">M1-105</strain>
    </source>
</reference>
<evidence type="ECO:0000259" key="7">
    <source>
        <dbReference type="Pfam" id="PF17682"/>
    </source>
</evidence>
<evidence type="ECO:0000256" key="5">
    <source>
        <dbReference type="SAM" id="MobiDB-lite"/>
    </source>
</evidence>
<keyword evidence="4" id="KW-0539">Nucleus</keyword>
<dbReference type="Pfam" id="PF17682">
    <property type="entry name" value="Tau95_N"/>
    <property type="match status" value="1"/>
</dbReference>
<proteinExistence type="predicted"/>
<dbReference type="Gene3D" id="3.30.200.160">
    <property type="entry name" value="TFIIIC, subcomplex tauA, subunit Sfc1, barrel domain"/>
    <property type="match status" value="1"/>
</dbReference>
<keyword evidence="3" id="KW-0804">Transcription</keyword>